<dbReference type="AlphaFoldDB" id="A0A250J1P6"/>
<dbReference type="SUPFAM" id="SSF51430">
    <property type="entry name" value="NAD(P)-linked oxidoreductase"/>
    <property type="match status" value="1"/>
</dbReference>
<dbReference type="PANTHER" id="PTHR42686">
    <property type="entry name" value="GH17980P-RELATED"/>
    <property type="match status" value="1"/>
</dbReference>
<accession>A0A250J1P6</accession>
<feature type="chain" id="PRO_5013304277" evidence="1">
    <location>
        <begin position="28"/>
        <end position="375"/>
    </location>
</feature>
<dbReference type="PROSITE" id="PS51318">
    <property type="entry name" value="TAT"/>
    <property type="match status" value="1"/>
</dbReference>
<dbReference type="Proteomes" id="UP000217257">
    <property type="component" value="Chromosome"/>
</dbReference>
<dbReference type="InterPro" id="IPR036812">
    <property type="entry name" value="NAD(P)_OxRdtase_dom_sf"/>
</dbReference>
<evidence type="ECO:0000259" key="2">
    <source>
        <dbReference type="Pfam" id="PF00248"/>
    </source>
</evidence>
<evidence type="ECO:0000313" key="4">
    <source>
        <dbReference type="Proteomes" id="UP000217257"/>
    </source>
</evidence>
<dbReference type="GO" id="GO:0005829">
    <property type="term" value="C:cytosol"/>
    <property type="evidence" value="ECO:0007669"/>
    <property type="project" value="TreeGrafter"/>
</dbReference>
<dbReference type="InterPro" id="IPR023210">
    <property type="entry name" value="NADP_OxRdtase_dom"/>
</dbReference>
<dbReference type="EMBL" id="CP022098">
    <property type="protein sequence ID" value="ATB37909.1"/>
    <property type="molecule type" value="Genomic_DNA"/>
</dbReference>
<evidence type="ECO:0000313" key="3">
    <source>
        <dbReference type="EMBL" id="ATB37909.1"/>
    </source>
</evidence>
<dbReference type="GO" id="GO:0016491">
    <property type="term" value="F:oxidoreductase activity"/>
    <property type="evidence" value="ECO:0007669"/>
    <property type="project" value="InterPro"/>
</dbReference>
<dbReference type="RefSeq" id="WP_095986156.1">
    <property type="nucleotide sequence ID" value="NZ_CP022098.1"/>
</dbReference>
<dbReference type="Pfam" id="PF00248">
    <property type="entry name" value="Aldo_ket_red"/>
    <property type="match status" value="1"/>
</dbReference>
<dbReference type="KEGG" id="cfus:CYFUS_003334"/>
<evidence type="ECO:0000256" key="1">
    <source>
        <dbReference type="SAM" id="SignalP"/>
    </source>
</evidence>
<keyword evidence="1" id="KW-0732">Signal</keyword>
<protein>
    <submittedName>
        <fullName evidence="3">L-fucose dehydrogenase</fullName>
    </submittedName>
</protein>
<reference evidence="3 4" key="1">
    <citation type="submission" date="2017-06" db="EMBL/GenBank/DDBJ databases">
        <title>Sequencing and comparative analysis of myxobacterial genomes.</title>
        <authorList>
            <person name="Rupp O."/>
            <person name="Goesmann A."/>
            <person name="Sogaard-Andersen L."/>
        </authorList>
    </citation>
    <scope>NUCLEOTIDE SEQUENCE [LARGE SCALE GENOMIC DNA]</scope>
    <source>
        <strain evidence="3 4">DSM 52655</strain>
    </source>
</reference>
<gene>
    <name evidence="3" type="ORF">CYFUS_003334</name>
</gene>
<dbReference type="InterPro" id="IPR020471">
    <property type="entry name" value="AKR"/>
</dbReference>
<feature type="domain" description="NADP-dependent oxidoreductase" evidence="2">
    <location>
        <begin position="59"/>
        <end position="363"/>
    </location>
</feature>
<dbReference type="CDD" id="cd19152">
    <property type="entry name" value="AKR_AKR15A"/>
    <property type="match status" value="1"/>
</dbReference>
<dbReference type="Gene3D" id="3.20.20.100">
    <property type="entry name" value="NADP-dependent oxidoreductase domain"/>
    <property type="match status" value="1"/>
</dbReference>
<dbReference type="PANTHER" id="PTHR42686:SF1">
    <property type="entry name" value="GH17980P-RELATED"/>
    <property type="match status" value="1"/>
</dbReference>
<proteinExistence type="predicted"/>
<organism evidence="3 4">
    <name type="scientific">Cystobacter fuscus</name>
    <dbReference type="NCBI Taxonomy" id="43"/>
    <lineage>
        <taxon>Bacteria</taxon>
        <taxon>Pseudomonadati</taxon>
        <taxon>Myxococcota</taxon>
        <taxon>Myxococcia</taxon>
        <taxon>Myxococcales</taxon>
        <taxon>Cystobacterineae</taxon>
        <taxon>Archangiaceae</taxon>
        <taxon>Cystobacter</taxon>
    </lineage>
</organism>
<dbReference type="InterPro" id="IPR006311">
    <property type="entry name" value="TAT_signal"/>
</dbReference>
<feature type="signal peptide" evidence="1">
    <location>
        <begin position="1"/>
        <end position="27"/>
    </location>
</feature>
<name>A0A250J1P6_9BACT</name>
<sequence>MTTRRQFLSTLASSAGVLATAPAFTHAAQAAAPAARAGTLPRNPSETTGRHYRPRYRFGLGGVPLAGAFKPTPNTDAQGALAAAWAGGVRYFDTSPWYGIGRSERRMGQFLSEQKRDEFILSTKVGRLLKAGNPPDSKVWPEPPPFHRVYDYTADGVRRSIEDSLQRLGVERIDMVFIHDLSPDNRDMGERWTEYFDIALKGAMPELIRMREEGLIKAWGLGVNAIEPALRTLRESDPDIFLSATQYTLVRHEDSLNRLQPACAERGVSIVVGSPLNVGFLAGVERIDYLGTITDELRNRRARLDAIARRYRIDLRTAALQFASAPQTVSAVLVGARTARQIQEDIASMQVKIPADFWAELKKEKLIAEHAPVPA</sequence>